<gene>
    <name evidence="1" type="ORF">DWY25_02600</name>
</gene>
<keyword evidence="2" id="KW-1185">Reference proteome</keyword>
<dbReference type="EMBL" id="QRUP01000002">
    <property type="protein sequence ID" value="RGR76262.1"/>
    <property type="molecule type" value="Genomic_DNA"/>
</dbReference>
<dbReference type="Pfam" id="PF07388">
    <property type="entry name" value="A-2_8-polyST"/>
    <property type="match status" value="1"/>
</dbReference>
<reference evidence="1 2" key="1">
    <citation type="submission" date="2018-08" db="EMBL/GenBank/DDBJ databases">
        <title>A genome reference for cultivated species of the human gut microbiota.</title>
        <authorList>
            <person name="Zou Y."/>
            <person name="Xue W."/>
            <person name="Luo G."/>
        </authorList>
    </citation>
    <scope>NUCLEOTIDE SEQUENCE [LARGE SCALE GENOMIC DNA]</scope>
    <source>
        <strain evidence="1 2">AF24-29</strain>
    </source>
</reference>
<dbReference type="AlphaFoldDB" id="A0A412G5G1"/>
<protein>
    <submittedName>
        <fullName evidence="1">Uncharacterized protein</fullName>
    </submittedName>
</protein>
<evidence type="ECO:0000313" key="1">
    <source>
        <dbReference type="EMBL" id="RGR76262.1"/>
    </source>
</evidence>
<dbReference type="InterPro" id="IPR010866">
    <property type="entry name" value="A-2_8-polyST"/>
</dbReference>
<proteinExistence type="predicted"/>
<name>A0A412G5G1_9FIRM</name>
<evidence type="ECO:0000313" key="2">
    <source>
        <dbReference type="Proteomes" id="UP000284178"/>
    </source>
</evidence>
<comment type="caution">
    <text evidence="1">The sequence shown here is derived from an EMBL/GenBank/DDBJ whole genome shotgun (WGS) entry which is preliminary data.</text>
</comment>
<accession>A0A412G5G1</accession>
<dbReference type="GeneID" id="83014300"/>
<dbReference type="Proteomes" id="UP000284178">
    <property type="component" value="Unassembled WGS sequence"/>
</dbReference>
<dbReference type="RefSeq" id="WP_117893291.1">
    <property type="nucleotide sequence ID" value="NZ_CABJCV010000002.1"/>
</dbReference>
<organism evidence="1 2">
    <name type="scientific">Holdemania filiformis</name>
    <dbReference type="NCBI Taxonomy" id="61171"/>
    <lineage>
        <taxon>Bacteria</taxon>
        <taxon>Bacillati</taxon>
        <taxon>Bacillota</taxon>
        <taxon>Erysipelotrichia</taxon>
        <taxon>Erysipelotrichales</taxon>
        <taxon>Erysipelotrichaceae</taxon>
        <taxon>Holdemania</taxon>
    </lineage>
</organism>
<sequence length="359" mass="42441">MKNNIYICTTQYHLFNIVNIIHGFYQEDRNYLIVLDCIPTLVNRIYEQAIKADLFEKVIIVEVGQIKGNFKSYLSSIRRILFPKNIKMILENPDRVFISGTEIYSRIIAFNFLKNPNTKLFYYEDGMESYDTLLNRQVTNRSNRILKMRFGYYLIERCVAIYVYKPEYVSGNKYEIPVKKIPTIAVGGSWAIELKKIFGRASEIFPREKIIYFDAWFNSDKARNENRKIVSSIISIFGEKLIVKPHPSNLKEWSKIKNVKVFESVTTFETLCLTENINDKTLISMFSTACILPKMIFNEEPRIILTYRLYKKYCNEWKKFDTLFENVKNDYADKQKFIILNDVRELDNIKLSGKYVKNN</sequence>